<dbReference type="SUPFAM" id="SSF53474">
    <property type="entry name" value="alpha/beta-Hydrolases"/>
    <property type="match status" value="1"/>
</dbReference>
<dbReference type="InterPro" id="IPR029058">
    <property type="entry name" value="AB_hydrolase_fold"/>
</dbReference>
<dbReference type="PANTHER" id="PTHR37017:SF13">
    <property type="entry name" value="AB HYDROLASE-1 DOMAIN-CONTAINING PROTEIN"/>
    <property type="match status" value="1"/>
</dbReference>
<evidence type="ECO:0000313" key="3">
    <source>
        <dbReference type="Proteomes" id="UP001521222"/>
    </source>
</evidence>
<feature type="domain" description="AB hydrolase-1" evidence="1">
    <location>
        <begin position="8"/>
        <end position="250"/>
    </location>
</feature>
<organism evidence="2 3">
    <name type="scientific">Nothophoma quercina</name>
    <dbReference type="NCBI Taxonomy" id="749835"/>
    <lineage>
        <taxon>Eukaryota</taxon>
        <taxon>Fungi</taxon>
        <taxon>Dikarya</taxon>
        <taxon>Ascomycota</taxon>
        <taxon>Pezizomycotina</taxon>
        <taxon>Dothideomycetes</taxon>
        <taxon>Pleosporomycetidae</taxon>
        <taxon>Pleosporales</taxon>
        <taxon>Pleosporineae</taxon>
        <taxon>Didymellaceae</taxon>
        <taxon>Nothophoma</taxon>
    </lineage>
</organism>
<dbReference type="Proteomes" id="UP001521222">
    <property type="component" value="Unassembled WGS sequence"/>
</dbReference>
<comment type="caution">
    <text evidence="2">The sequence shown here is derived from an EMBL/GenBank/DDBJ whole genome shotgun (WGS) entry which is preliminary data.</text>
</comment>
<dbReference type="InterPro" id="IPR000073">
    <property type="entry name" value="AB_hydrolase_1"/>
</dbReference>
<dbReference type="EMBL" id="JAKIXB020000008">
    <property type="protein sequence ID" value="KAL1606096.1"/>
    <property type="molecule type" value="Genomic_DNA"/>
</dbReference>
<protein>
    <recommendedName>
        <fullName evidence="1">AB hydrolase-1 domain-containing protein</fullName>
    </recommendedName>
</protein>
<dbReference type="Pfam" id="PF12697">
    <property type="entry name" value="Abhydrolase_6"/>
    <property type="match status" value="1"/>
</dbReference>
<name>A0ABR3RNT4_9PLEO</name>
<dbReference type="InterPro" id="IPR052897">
    <property type="entry name" value="Sec-Metab_Biosynth_Hydrolase"/>
</dbReference>
<accession>A0ABR3RNT4</accession>
<evidence type="ECO:0000259" key="1">
    <source>
        <dbReference type="Pfam" id="PF12697"/>
    </source>
</evidence>
<evidence type="ECO:0000313" key="2">
    <source>
        <dbReference type="EMBL" id="KAL1606096.1"/>
    </source>
</evidence>
<keyword evidence="3" id="KW-1185">Reference proteome</keyword>
<reference evidence="2 3" key="1">
    <citation type="submission" date="2024-02" db="EMBL/GenBank/DDBJ databases">
        <title>De novo assembly and annotation of 12 fungi associated with fruit tree decline syndrome in Ontario, Canada.</title>
        <authorList>
            <person name="Sulman M."/>
            <person name="Ellouze W."/>
            <person name="Ilyukhin E."/>
        </authorList>
    </citation>
    <scope>NUCLEOTIDE SEQUENCE [LARGE SCALE GENOMIC DNA]</scope>
    <source>
        <strain evidence="2 3">M97-236</strain>
    </source>
</reference>
<gene>
    <name evidence="2" type="ORF">SLS59_003221</name>
</gene>
<dbReference type="Gene3D" id="3.40.50.1820">
    <property type="entry name" value="alpha/beta hydrolase"/>
    <property type="match status" value="1"/>
</dbReference>
<dbReference type="PANTHER" id="PTHR37017">
    <property type="entry name" value="AB HYDROLASE-1 DOMAIN-CONTAINING PROTEIN-RELATED"/>
    <property type="match status" value="1"/>
</dbReference>
<sequence>MSSEKPIIVLIPGSFLHSSHYTPTLQPLKDAGLSIHVLDPPCYYAKKLNLPTMYDDAAFIANYVTQLADQGKEVVLAAHSYGGTPASECINGLSKDERQRNGKQGGVIRLAYITAVVPKVGGGLAETMVGGAQVPLESDADGWLFHPQPEVTVDVCMNSISKEQGMQEFKAMGQHSSAAFAGTLSYPGYKDVPASWFLCEDDRCVTPEVQETAIKDIEESWKGTEREGQKVDVKRVQCDHFPTFSAQRELREWFEGLVR</sequence>
<proteinExistence type="predicted"/>